<dbReference type="Proteomes" id="UP000053766">
    <property type="component" value="Unassembled WGS sequence"/>
</dbReference>
<keyword evidence="2" id="KW-1185">Reference proteome</keyword>
<dbReference type="EMBL" id="KN716219">
    <property type="protein sequence ID" value="KJH49965.1"/>
    <property type="molecule type" value="Genomic_DNA"/>
</dbReference>
<sequence length="219" mass="25319">MDILIYVVFLSILFRPILFAVVEWDHKRPIVVPVGIRRGHRYLVEIDSYVLDGVAVAFSLNEVTFSRYEHKDFKQGDGPKQCVNFETQRGGKRVCGEFYLAHRDFYHDVTNATSPKLIGTYYTARDLLIYKDHRDHSELKGVDVAAVDGFHCFRSPNMLDLIATQKATKKANTRTITLFDFGRRLSNCKFWTVTKTLHGFREEDMTNILKDMFSLTHCA</sequence>
<proteinExistence type="predicted"/>
<name>A0A0D8XZS6_DICVI</name>
<organism evidence="1 2">
    <name type="scientific">Dictyocaulus viviparus</name>
    <name type="common">Bovine lungworm</name>
    <dbReference type="NCBI Taxonomy" id="29172"/>
    <lineage>
        <taxon>Eukaryota</taxon>
        <taxon>Metazoa</taxon>
        <taxon>Ecdysozoa</taxon>
        <taxon>Nematoda</taxon>
        <taxon>Chromadorea</taxon>
        <taxon>Rhabditida</taxon>
        <taxon>Rhabditina</taxon>
        <taxon>Rhabditomorpha</taxon>
        <taxon>Strongyloidea</taxon>
        <taxon>Metastrongylidae</taxon>
        <taxon>Dictyocaulus</taxon>
    </lineage>
</organism>
<dbReference type="AlphaFoldDB" id="A0A0D8XZS6"/>
<reference evidence="1 2" key="1">
    <citation type="submission" date="2013-11" db="EMBL/GenBank/DDBJ databases">
        <title>Draft genome of the bovine lungworm Dictyocaulus viviparus.</title>
        <authorList>
            <person name="Mitreva M."/>
        </authorList>
    </citation>
    <scope>NUCLEOTIDE SEQUENCE [LARGE SCALE GENOMIC DNA]</scope>
    <source>
        <strain evidence="1 2">HannoverDv2000</strain>
    </source>
</reference>
<evidence type="ECO:0000313" key="1">
    <source>
        <dbReference type="EMBL" id="KJH49965.1"/>
    </source>
</evidence>
<gene>
    <name evidence="1" type="ORF">DICVIV_03912</name>
</gene>
<protein>
    <submittedName>
        <fullName evidence="1">Uncharacterized protein</fullName>
    </submittedName>
</protein>
<accession>A0A0D8XZS6</accession>
<reference evidence="2" key="2">
    <citation type="journal article" date="2016" name="Sci. Rep.">
        <title>Dictyocaulus viviparus genome, variome and transcriptome elucidate lungworm biology and support future intervention.</title>
        <authorList>
            <person name="McNulty S.N."/>
            <person name="Strube C."/>
            <person name="Rosa B.A."/>
            <person name="Martin J.C."/>
            <person name="Tyagi R."/>
            <person name="Choi Y.J."/>
            <person name="Wang Q."/>
            <person name="Hallsworth Pepin K."/>
            <person name="Zhang X."/>
            <person name="Ozersky P."/>
            <person name="Wilson R.K."/>
            <person name="Sternberg P.W."/>
            <person name="Gasser R.B."/>
            <person name="Mitreva M."/>
        </authorList>
    </citation>
    <scope>NUCLEOTIDE SEQUENCE [LARGE SCALE GENOMIC DNA]</scope>
    <source>
        <strain evidence="2">HannoverDv2000</strain>
    </source>
</reference>
<evidence type="ECO:0000313" key="2">
    <source>
        <dbReference type="Proteomes" id="UP000053766"/>
    </source>
</evidence>